<accession>A0A2P2QVI9</accession>
<dbReference type="AlphaFoldDB" id="A0A2P2QVI9"/>
<evidence type="ECO:0000256" key="1">
    <source>
        <dbReference type="SAM" id="Phobius"/>
    </source>
</evidence>
<sequence>MYFCFSSTVRIRCSKPLGQDTESVNGLSSIFNNINELTFTFNFNFLRTFSFFAAWILSFFFNRQFTNGNNKI</sequence>
<protein>
    <submittedName>
        <fullName evidence="2">Uncharacterized protein</fullName>
    </submittedName>
</protein>
<keyword evidence="1" id="KW-0472">Membrane</keyword>
<name>A0A2P2QVI9_RHIMU</name>
<feature type="transmembrane region" description="Helical" evidence="1">
    <location>
        <begin position="45"/>
        <end position="62"/>
    </location>
</feature>
<proteinExistence type="predicted"/>
<keyword evidence="1" id="KW-1133">Transmembrane helix</keyword>
<keyword evidence="1" id="KW-0812">Transmembrane</keyword>
<evidence type="ECO:0000313" key="2">
    <source>
        <dbReference type="EMBL" id="MBX70975.1"/>
    </source>
</evidence>
<organism evidence="2">
    <name type="scientific">Rhizophora mucronata</name>
    <name type="common">Asiatic mangrove</name>
    <dbReference type="NCBI Taxonomy" id="61149"/>
    <lineage>
        <taxon>Eukaryota</taxon>
        <taxon>Viridiplantae</taxon>
        <taxon>Streptophyta</taxon>
        <taxon>Embryophyta</taxon>
        <taxon>Tracheophyta</taxon>
        <taxon>Spermatophyta</taxon>
        <taxon>Magnoliopsida</taxon>
        <taxon>eudicotyledons</taxon>
        <taxon>Gunneridae</taxon>
        <taxon>Pentapetalae</taxon>
        <taxon>rosids</taxon>
        <taxon>fabids</taxon>
        <taxon>Malpighiales</taxon>
        <taxon>Rhizophoraceae</taxon>
        <taxon>Rhizophora</taxon>
    </lineage>
</organism>
<reference evidence="2" key="1">
    <citation type="submission" date="2018-02" db="EMBL/GenBank/DDBJ databases">
        <title>Rhizophora mucronata_Transcriptome.</title>
        <authorList>
            <person name="Meera S.P."/>
            <person name="Sreeshan A."/>
            <person name="Augustine A."/>
        </authorList>
    </citation>
    <scope>NUCLEOTIDE SEQUENCE</scope>
    <source>
        <tissue evidence="2">Leaf</tissue>
    </source>
</reference>
<dbReference type="EMBL" id="GGEC01090491">
    <property type="protein sequence ID" value="MBX70975.1"/>
    <property type="molecule type" value="Transcribed_RNA"/>
</dbReference>